<organism evidence="7 8">
    <name type="scientific">Lentilactobacillus kisonensis DSM 19906 = JCM 15041</name>
    <dbReference type="NCBI Taxonomy" id="1423766"/>
    <lineage>
        <taxon>Bacteria</taxon>
        <taxon>Bacillati</taxon>
        <taxon>Bacillota</taxon>
        <taxon>Bacilli</taxon>
        <taxon>Lactobacillales</taxon>
        <taxon>Lactobacillaceae</taxon>
        <taxon>Lentilactobacillus</taxon>
    </lineage>
</organism>
<keyword evidence="8" id="KW-1185">Reference proteome</keyword>
<protein>
    <submittedName>
        <fullName evidence="7">ABC-2 type transporter</fullName>
    </submittedName>
</protein>
<feature type="transmembrane region" description="Helical" evidence="5">
    <location>
        <begin position="57"/>
        <end position="76"/>
    </location>
</feature>
<comment type="subcellular location">
    <subcellularLocation>
        <location evidence="1">Membrane</location>
        <topology evidence="1">Multi-pass membrane protein</topology>
    </subcellularLocation>
</comment>
<dbReference type="Proteomes" id="UP000051439">
    <property type="component" value="Unassembled WGS sequence"/>
</dbReference>
<evidence type="ECO:0000256" key="1">
    <source>
        <dbReference type="ARBA" id="ARBA00004141"/>
    </source>
</evidence>
<dbReference type="PATRIC" id="fig|1423766.4.peg.1470"/>
<evidence type="ECO:0000256" key="3">
    <source>
        <dbReference type="ARBA" id="ARBA00022989"/>
    </source>
</evidence>
<dbReference type="PANTHER" id="PTHR43229">
    <property type="entry name" value="NODULATION PROTEIN J"/>
    <property type="match status" value="1"/>
</dbReference>
<proteinExistence type="predicted"/>
<reference evidence="7 8" key="1">
    <citation type="journal article" date="2015" name="Genome Announc.">
        <title>Expanding the biotechnology potential of lactobacilli through comparative genomics of 213 strains and associated genera.</title>
        <authorList>
            <person name="Sun Z."/>
            <person name="Harris H.M."/>
            <person name="McCann A."/>
            <person name="Guo C."/>
            <person name="Argimon S."/>
            <person name="Zhang W."/>
            <person name="Yang X."/>
            <person name="Jeffery I.B."/>
            <person name="Cooney J.C."/>
            <person name="Kagawa T.F."/>
            <person name="Liu W."/>
            <person name="Song Y."/>
            <person name="Salvetti E."/>
            <person name="Wrobel A."/>
            <person name="Rasinkangas P."/>
            <person name="Parkhill J."/>
            <person name="Rea M.C."/>
            <person name="O'Sullivan O."/>
            <person name="Ritari J."/>
            <person name="Douillard F.P."/>
            <person name="Paul Ross R."/>
            <person name="Yang R."/>
            <person name="Briner A.E."/>
            <person name="Felis G.E."/>
            <person name="de Vos W.M."/>
            <person name="Barrangou R."/>
            <person name="Klaenhammer T.R."/>
            <person name="Caufield P.W."/>
            <person name="Cui Y."/>
            <person name="Zhang H."/>
            <person name="O'Toole P.W."/>
        </authorList>
    </citation>
    <scope>NUCLEOTIDE SEQUENCE [LARGE SCALE GENOMIC DNA]</scope>
    <source>
        <strain evidence="7 8">DSM 19906</strain>
    </source>
</reference>
<feature type="transmembrane region" description="Helical" evidence="5">
    <location>
        <begin position="20"/>
        <end position="37"/>
    </location>
</feature>
<dbReference type="EMBL" id="AZEB01000024">
    <property type="protein sequence ID" value="KRL20557.1"/>
    <property type="molecule type" value="Genomic_DNA"/>
</dbReference>
<evidence type="ECO:0000313" key="7">
    <source>
        <dbReference type="EMBL" id="KRL20557.1"/>
    </source>
</evidence>
<keyword evidence="2 5" id="KW-0812">Transmembrane</keyword>
<dbReference type="PANTHER" id="PTHR43229:SF2">
    <property type="entry name" value="NODULATION PROTEIN J"/>
    <property type="match status" value="1"/>
</dbReference>
<accession>A0A0R1NJH3</accession>
<gene>
    <name evidence="7" type="ORF">FC98_GL001421</name>
</gene>
<dbReference type="RefSeq" id="WP_008857105.1">
    <property type="nucleotide sequence ID" value="NZ_AZEB01000024.1"/>
</dbReference>
<evidence type="ECO:0000313" key="8">
    <source>
        <dbReference type="Proteomes" id="UP000051439"/>
    </source>
</evidence>
<feature type="transmembrane region" description="Helical" evidence="5">
    <location>
        <begin position="175"/>
        <end position="193"/>
    </location>
</feature>
<dbReference type="AlphaFoldDB" id="A0A0R1NJH3"/>
<comment type="caution">
    <text evidence="7">The sequence shown here is derived from an EMBL/GenBank/DDBJ whole genome shotgun (WGS) entry which is preliminary data.</text>
</comment>
<keyword evidence="4 5" id="KW-0472">Membrane</keyword>
<dbReference type="InterPro" id="IPR013525">
    <property type="entry name" value="ABC2_TM"/>
</dbReference>
<evidence type="ECO:0000259" key="6">
    <source>
        <dbReference type="Pfam" id="PF01061"/>
    </source>
</evidence>
<dbReference type="GO" id="GO:0016020">
    <property type="term" value="C:membrane"/>
    <property type="evidence" value="ECO:0007669"/>
    <property type="project" value="UniProtKB-SubCell"/>
</dbReference>
<evidence type="ECO:0000256" key="5">
    <source>
        <dbReference type="SAM" id="Phobius"/>
    </source>
</evidence>
<dbReference type="Pfam" id="PF01061">
    <property type="entry name" value="ABC2_membrane"/>
    <property type="match status" value="1"/>
</dbReference>
<feature type="domain" description="ABC-2 type transporter transmembrane" evidence="6">
    <location>
        <begin position="3"/>
        <end position="220"/>
    </location>
</feature>
<name>A0A0R1NJH3_9LACO</name>
<keyword evidence="3 5" id="KW-1133">Transmembrane helix</keyword>
<evidence type="ECO:0000256" key="4">
    <source>
        <dbReference type="ARBA" id="ARBA00023136"/>
    </source>
</evidence>
<dbReference type="GO" id="GO:0140359">
    <property type="term" value="F:ABC-type transporter activity"/>
    <property type="evidence" value="ECO:0007669"/>
    <property type="project" value="InterPro"/>
</dbReference>
<feature type="transmembrane region" description="Helical" evidence="5">
    <location>
        <begin position="141"/>
        <end position="163"/>
    </location>
</feature>
<evidence type="ECO:0000256" key="2">
    <source>
        <dbReference type="ARBA" id="ARBA00022692"/>
    </source>
</evidence>
<feature type="transmembrane region" description="Helical" evidence="5">
    <location>
        <begin position="105"/>
        <end position="129"/>
    </location>
</feature>
<feature type="transmembrane region" description="Helical" evidence="5">
    <location>
        <begin position="251"/>
        <end position="274"/>
    </location>
</feature>
<sequence>MHALYKRNLLLYFRDRSGVFFSLLGAMISFILYVIFIKKSMVAEWQQVPGSHQLLDLWLVGGTLSITAVTTTLATLGQMVKDEEHDVIKDFYLTDVSPFQLKLSYMLSSGVIGFIMQLAMLTIMLGYFNVTDNLAIPWGKLPLIILVALLSAFLSVVLNMLIIQFIHKIDTLSKINSIVGTAAGFLIGTYLPIGALPQFAQWLIKLTPGAYVAAIYRQILMSAKIHSAFQSPTEVARFNQLMGIKLDWSHLLSMTATTEFLICVFMGSILLIFVTELIKKNQNTIELGK</sequence>
<dbReference type="InterPro" id="IPR051784">
    <property type="entry name" value="Nod_factor_ABC_transporter"/>
</dbReference>